<accession>A0A3P3QCJ4</accession>
<evidence type="ECO:0000313" key="2">
    <source>
        <dbReference type="Proteomes" id="UP000276260"/>
    </source>
</evidence>
<comment type="caution">
    <text evidence="1">The sequence shown here is derived from an EMBL/GenBank/DDBJ whole genome shotgun (WGS) entry which is preliminary data.</text>
</comment>
<keyword evidence="2" id="KW-1185">Reference proteome</keyword>
<dbReference type="RefSeq" id="WP_046518990.1">
    <property type="nucleotide sequence ID" value="NZ_LAVS01000006.1"/>
</dbReference>
<organism evidence="1 2">
    <name type="scientific">Rheinheimera mesophila</name>
    <dbReference type="NCBI Taxonomy" id="1547515"/>
    <lineage>
        <taxon>Bacteria</taxon>
        <taxon>Pseudomonadati</taxon>
        <taxon>Pseudomonadota</taxon>
        <taxon>Gammaproteobacteria</taxon>
        <taxon>Chromatiales</taxon>
        <taxon>Chromatiaceae</taxon>
        <taxon>Rheinheimera</taxon>
    </lineage>
</organism>
<evidence type="ECO:0000313" key="1">
    <source>
        <dbReference type="EMBL" id="RRJ18808.1"/>
    </source>
</evidence>
<proteinExistence type="predicted"/>
<sequence length="166" mass="19261">MWILLVLLAVAPIVFLALKLDQLGKMQNRLKVQLHFAEQQSVQLEHLAFWLAEEQSQQLLARVHQAGRTQAKAPVWYLHTELLCKAIPVLCKEQANHHMLPRQAVAKFLKQQNQLSFNEMENFIRHHSALTELWQTNTLTSYLKLCQRAVEMLQEYQPVTAERLAG</sequence>
<protein>
    <recommendedName>
        <fullName evidence="3">DUF2489 domain-containing protein</fullName>
    </recommendedName>
</protein>
<dbReference type="AlphaFoldDB" id="A0A3P3QCJ4"/>
<dbReference type="OrthoDB" id="5767698at2"/>
<dbReference type="Proteomes" id="UP000276260">
    <property type="component" value="Unassembled WGS sequence"/>
</dbReference>
<reference evidence="1 2" key="1">
    <citation type="submission" date="2018-11" db="EMBL/GenBank/DDBJ databases">
        <title>Draft genome analysis of Rheinheimera mesophila isolated from an industrial waste site.</title>
        <authorList>
            <person name="Yu Q."/>
            <person name="Qi Y."/>
            <person name="Zhang H."/>
            <person name="Lu Y."/>
            <person name="Pu J."/>
        </authorList>
    </citation>
    <scope>NUCLEOTIDE SEQUENCE [LARGE SCALE GENOMIC DNA]</scope>
    <source>
        <strain evidence="1 2">IITR13</strain>
    </source>
</reference>
<gene>
    <name evidence="1" type="ORF">EIK76_16440</name>
</gene>
<evidence type="ECO:0008006" key="3">
    <source>
        <dbReference type="Google" id="ProtNLM"/>
    </source>
</evidence>
<name>A0A3P3QCJ4_9GAMM</name>
<dbReference type="EMBL" id="RRCF01000006">
    <property type="protein sequence ID" value="RRJ18808.1"/>
    <property type="molecule type" value="Genomic_DNA"/>
</dbReference>